<feature type="compositionally biased region" description="Basic and acidic residues" evidence="1">
    <location>
        <begin position="492"/>
        <end position="501"/>
    </location>
</feature>
<feature type="compositionally biased region" description="Acidic residues" evidence="1">
    <location>
        <begin position="502"/>
        <end position="517"/>
    </location>
</feature>
<proteinExistence type="predicted"/>
<accession>A0ABT4KFY6</accession>
<evidence type="ECO:0008006" key="4">
    <source>
        <dbReference type="Google" id="ProtNLM"/>
    </source>
</evidence>
<protein>
    <recommendedName>
        <fullName evidence="4">Chemotaxis protein MotC</fullName>
    </recommendedName>
</protein>
<keyword evidence="3" id="KW-1185">Reference proteome</keyword>
<feature type="compositionally biased region" description="Acidic residues" evidence="1">
    <location>
        <begin position="312"/>
        <end position="323"/>
    </location>
</feature>
<organism evidence="2 3">
    <name type="scientific">Sinorhizobium psoraleae</name>
    <dbReference type="NCBI Taxonomy" id="520838"/>
    <lineage>
        <taxon>Bacteria</taxon>
        <taxon>Pseudomonadati</taxon>
        <taxon>Pseudomonadota</taxon>
        <taxon>Alphaproteobacteria</taxon>
        <taxon>Hyphomicrobiales</taxon>
        <taxon>Rhizobiaceae</taxon>
        <taxon>Sinorhizobium/Ensifer group</taxon>
        <taxon>Sinorhizobium</taxon>
    </lineage>
</organism>
<feature type="region of interest" description="Disordered" evidence="1">
    <location>
        <begin position="475"/>
        <end position="552"/>
    </location>
</feature>
<sequence length="552" mass="58176">MLPILTIRNAAGPRDESTVQARHAALPSGQRAEAIQKILDALGRHLSGKEVLSRDALVRLMEDLARILKVPPLPQESGRDFVKRLIGFLESMPMPERLLLERQLGGRSLAHRIAVLTAVSNRGQASASIAASAMPSSPQPQEATAIRNLPVQSAVPSQFAAIKASASSDLVLLQSILKKTFSADEEGGPVEAMLEGAMDEMPEDAAETGRPSKVSEPRARPPQLSAAANREAAAALGGGLAQDELAAFDTALPLPQPESEGADTGGGAAETRSLAGEPVSPEPAPSDMPLATQPDDTEQVGNNTETGLLEQGGDETGYDDGLEADGTYGRPLPDTEDGRQQTQPRASRGEPGGQSARFLADAMKVIIRDGIALPEFVDDGGRPAAEPESGDTRQQTVAVPSKRDPAERSRDAGIRSRNEAEAPIAGHAPTDEPDKTAQRSSMQARGQNPGNDPAMQQMLSRLLETGLSREAIPFAMVPYPPAKAEVDDATDMTDRRERAGDGESDTGADAEDSEDDREAPAKGSPDDGKEDPGEERGAIDAYGLYRKLGDLG</sequence>
<comment type="caution">
    <text evidence="2">The sequence shown here is derived from an EMBL/GenBank/DDBJ whole genome shotgun (WGS) entry which is preliminary data.</text>
</comment>
<feature type="compositionally biased region" description="Polar residues" evidence="1">
    <location>
        <begin position="438"/>
        <end position="450"/>
    </location>
</feature>
<name>A0ABT4KFY6_9HYPH</name>
<gene>
    <name evidence="2" type="ORF">O3W52_11795</name>
</gene>
<dbReference type="EMBL" id="JAPVOI010000004">
    <property type="protein sequence ID" value="MCZ4090729.1"/>
    <property type="molecule type" value="Genomic_DNA"/>
</dbReference>
<feature type="compositionally biased region" description="Basic and acidic residues" evidence="1">
    <location>
        <begin position="401"/>
        <end position="420"/>
    </location>
</feature>
<feature type="region of interest" description="Disordered" evidence="1">
    <location>
        <begin position="200"/>
        <end position="231"/>
    </location>
</feature>
<reference evidence="2" key="1">
    <citation type="submission" date="2022-10" db="EMBL/GenBank/DDBJ databases">
        <title>Whole genome sequencing of three plant growth promoting bacteria isolated from Vachellia tortilis subsp. raddiana in Morocco.</title>
        <authorList>
            <person name="Hnini M."/>
            <person name="Zouagui R."/>
            <person name="Zouagui H."/>
            <person name="Chemao Elfihri M.-W."/>
            <person name="Ibrahimi A."/>
            <person name="Sbabou L."/>
            <person name="Aurag J."/>
        </authorList>
    </citation>
    <scope>NUCLEOTIDE SEQUENCE</scope>
    <source>
        <strain evidence="2">LMR678</strain>
    </source>
</reference>
<evidence type="ECO:0000256" key="1">
    <source>
        <dbReference type="SAM" id="MobiDB-lite"/>
    </source>
</evidence>
<dbReference type="RefSeq" id="WP_269279397.1">
    <property type="nucleotide sequence ID" value="NZ_JAPVOI010000004.1"/>
</dbReference>
<evidence type="ECO:0000313" key="3">
    <source>
        <dbReference type="Proteomes" id="UP001079430"/>
    </source>
</evidence>
<feature type="region of interest" description="Disordered" evidence="1">
    <location>
        <begin position="253"/>
        <end position="357"/>
    </location>
</feature>
<dbReference type="Proteomes" id="UP001079430">
    <property type="component" value="Unassembled WGS sequence"/>
</dbReference>
<evidence type="ECO:0000313" key="2">
    <source>
        <dbReference type="EMBL" id="MCZ4090729.1"/>
    </source>
</evidence>
<feature type="region of interest" description="Disordered" evidence="1">
    <location>
        <begin position="374"/>
        <end position="460"/>
    </location>
</feature>
<feature type="compositionally biased region" description="Basic and acidic residues" evidence="1">
    <location>
        <begin position="518"/>
        <end position="538"/>
    </location>
</feature>